<feature type="non-terminal residue" evidence="1">
    <location>
        <position position="92"/>
    </location>
</feature>
<evidence type="ECO:0000313" key="2">
    <source>
        <dbReference type="Proteomes" id="UP000297245"/>
    </source>
</evidence>
<accession>A0A4S8MED3</accession>
<protein>
    <recommendedName>
        <fullName evidence="3">Homeodomain-like protein</fullName>
    </recommendedName>
</protein>
<sequence>VRRHIPFEVKRIALCMSFREDYDPSKTCEITGVSERTQRRLRKNYRDTGVLVKTPERSGRPRLMNGLETAFLEGCVERTPDITFTELQEEVL</sequence>
<feature type="non-terminal residue" evidence="1">
    <location>
        <position position="1"/>
    </location>
</feature>
<evidence type="ECO:0008006" key="3">
    <source>
        <dbReference type="Google" id="ProtNLM"/>
    </source>
</evidence>
<organism evidence="1 2">
    <name type="scientific">Dendrothele bispora (strain CBS 962.96)</name>
    <dbReference type="NCBI Taxonomy" id="1314807"/>
    <lineage>
        <taxon>Eukaryota</taxon>
        <taxon>Fungi</taxon>
        <taxon>Dikarya</taxon>
        <taxon>Basidiomycota</taxon>
        <taxon>Agaricomycotina</taxon>
        <taxon>Agaricomycetes</taxon>
        <taxon>Agaricomycetidae</taxon>
        <taxon>Agaricales</taxon>
        <taxon>Agaricales incertae sedis</taxon>
        <taxon>Dendrothele</taxon>
    </lineage>
</organism>
<keyword evidence="2" id="KW-1185">Reference proteome</keyword>
<gene>
    <name evidence="1" type="ORF">K435DRAFT_577711</name>
</gene>
<dbReference type="SUPFAM" id="SSF46689">
    <property type="entry name" value="Homeodomain-like"/>
    <property type="match status" value="1"/>
</dbReference>
<dbReference type="OrthoDB" id="2963563at2759"/>
<dbReference type="EMBL" id="ML179097">
    <property type="protein sequence ID" value="THV00927.1"/>
    <property type="molecule type" value="Genomic_DNA"/>
</dbReference>
<name>A0A4S8MED3_DENBC</name>
<reference evidence="1 2" key="1">
    <citation type="journal article" date="2019" name="Nat. Ecol. Evol.">
        <title>Megaphylogeny resolves global patterns of mushroom evolution.</title>
        <authorList>
            <person name="Varga T."/>
            <person name="Krizsan K."/>
            <person name="Foldi C."/>
            <person name="Dima B."/>
            <person name="Sanchez-Garcia M."/>
            <person name="Sanchez-Ramirez S."/>
            <person name="Szollosi G.J."/>
            <person name="Szarkandi J.G."/>
            <person name="Papp V."/>
            <person name="Albert L."/>
            <person name="Andreopoulos W."/>
            <person name="Angelini C."/>
            <person name="Antonin V."/>
            <person name="Barry K.W."/>
            <person name="Bougher N.L."/>
            <person name="Buchanan P."/>
            <person name="Buyck B."/>
            <person name="Bense V."/>
            <person name="Catcheside P."/>
            <person name="Chovatia M."/>
            <person name="Cooper J."/>
            <person name="Damon W."/>
            <person name="Desjardin D."/>
            <person name="Finy P."/>
            <person name="Geml J."/>
            <person name="Haridas S."/>
            <person name="Hughes K."/>
            <person name="Justo A."/>
            <person name="Karasinski D."/>
            <person name="Kautmanova I."/>
            <person name="Kiss B."/>
            <person name="Kocsube S."/>
            <person name="Kotiranta H."/>
            <person name="LaButti K.M."/>
            <person name="Lechner B.E."/>
            <person name="Liimatainen K."/>
            <person name="Lipzen A."/>
            <person name="Lukacs Z."/>
            <person name="Mihaltcheva S."/>
            <person name="Morgado L.N."/>
            <person name="Niskanen T."/>
            <person name="Noordeloos M.E."/>
            <person name="Ohm R.A."/>
            <person name="Ortiz-Santana B."/>
            <person name="Ovrebo C."/>
            <person name="Racz N."/>
            <person name="Riley R."/>
            <person name="Savchenko A."/>
            <person name="Shiryaev A."/>
            <person name="Soop K."/>
            <person name="Spirin V."/>
            <person name="Szebenyi C."/>
            <person name="Tomsovsky M."/>
            <person name="Tulloss R.E."/>
            <person name="Uehling J."/>
            <person name="Grigoriev I.V."/>
            <person name="Vagvolgyi C."/>
            <person name="Papp T."/>
            <person name="Martin F.M."/>
            <person name="Miettinen O."/>
            <person name="Hibbett D.S."/>
            <person name="Nagy L.G."/>
        </authorList>
    </citation>
    <scope>NUCLEOTIDE SEQUENCE [LARGE SCALE GENOMIC DNA]</scope>
    <source>
        <strain evidence="1 2">CBS 962.96</strain>
    </source>
</reference>
<proteinExistence type="predicted"/>
<evidence type="ECO:0000313" key="1">
    <source>
        <dbReference type="EMBL" id="THV00927.1"/>
    </source>
</evidence>
<dbReference type="AlphaFoldDB" id="A0A4S8MED3"/>
<dbReference type="InterPro" id="IPR009057">
    <property type="entry name" value="Homeodomain-like_sf"/>
</dbReference>
<dbReference type="Proteomes" id="UP000297245">
    <property type="component" value="Unassembled WGS sequence"/>
</dbReference>